<comment type="caution">
    <text evidence="3">The sequence shown here is derived from an EMBL/GenBank/DDBJ whole genome shotgun (WGS) entry which is preliminary data.</text>
</comment>
<dbReference type="OrthoDB" id="29596at2759"/>
<organism evidence="3 4">
    <name type="scientific">Sphagnurus paluster</name>
    <dbReference type="NCBI Taxonomy" id="117069"/>
    <lineage>
        <taxon>Eukaryota</taxon>
        <taxon>Fungi</taxon>
        <taxon>Dikarya</taxon>
        <taxon>Basidiomycota</taxon>
        <taxon>Agaricomycotina</taxon>
        <taxon>Agaricomycetes</taxon>
        <taxon>Agaricomycetidae</taxon>
        <taxon>Agaricales</taxon>
        <taxon>Tricholomatineae</taxon>
        <taxon>Lyophyllaceae</taxon>
        <taxon>Sphagnurus</taxon>
    </lineage>
</organism>
<keyword evidence="4" id="KW-1185">Reference proteome</keyword>
<dbReference type="AlphaFoldDB" id="A0A9P7FUS9"/>
<dbReference type="GO" id="GO:0006298">
    <property type="term" value="P:mismatch repair"/>
    <property type="evidence" value="ECO:0007669"/>
    <property type="project" value="InterPro"/>
</dbReference>
<reference evidence="3" key="1">
    <citation type="submission" date="2021-02" db="EMBL/GenBank/DDBJ databases">
        <authorList>
            <person name="Nieuwenhuis M."/>
            <person name="Van De Peppel L.J.J."/>
        </authorList>
    </citation>
    <scope>NUCLEOTIDE SEQUENCE</scope>
    <source>
        <strain evidence="3">D49</strain>
    </source>
</reference>
<dbReference type="GO" id="GO:0005524">
    <property type="term" value="F:ATP binding"/>
    <property type="evidence" value="ECO:0007669"/>
    <property type="project" value="InterPro"/>
</dbReference>
<protein>
    <recommendedName>
        <fullName evidence="2">DNA mismatch repair protein MutS core domain-containing protein</fullName>
    </recommendedName>
</protein>
<dbReference type="SUPFAM" id="SSF48334">
    <property type="entry name" value="DNA repair protein MutS, domain III"/>
    <property type="match status" value="1"/>
</dbReference>
<reference evidence="3" key="2">
    <citation type="submission" date="2021-10" db="EMBL/GenBank/DDBJ databases">
        <title>Phylogenomics reveals ancestral predisposition of the termite-cultivated fungus Termitomyces towards a domesticated lifestyle.</title>
        <authorList>
            <person name="Auxier B."/>
            <person name="Grum-Grzhimaylo A."/>
            <person name="Cardenas M.E."/>
            <person name="Lodge J.D."/>
            <person name="Laessoe T."/>
            <person name="Pedersen O."/>
            <person name="Smith M.E."/>
            <person name="Kuyper T.W."/>
            <person name="Franco-Molano E.A."/>
            <person name="Baroni T.J."/>
            <person name="Aanen D.K."/>
        </authorList>
    </citation>
    <scope>NUCLEOTIDE SEQUENCE</scope>
    <source>
        <strain evidence="3">D49</strain>
    </source>
</reference>
<evidence type="ECO:0000256" key="1">
    <source>
        <dbReference type="ARBA" id="ARBA00006271"/>
    </source>
</evidence>
<evidence type="ECO:0000313" key="3">
    <source>
        <dbReference type="EMBL" id="KAG5638724.1"/>
    </source>
</evidence>
<sequence length="226" mass="25228">MASIGALLDYITRQRAVGNLDDEGIGGLDVRYIELLSLDKVLQINSDALLSVIAFFIVNFADIVSISSLQIFENESHASIYSDKTKEGLSLFGENFTLGKSLLRTWLLRPSLSIDIINKRHDAVECFLRPDNIVPAGVMRGHLKGIKNVPRILGILKTGRAKLSDWQGLVKIDWEESATTGRVCVRPNIDEELDNRKHVYNGIDSVLDFLFASLCWKNGKQKLVSK</sequence>
<dbReference type="InterPro" id="IPR036187">
    <property type="entry name" value="DNA_mismatch_repair_MutS_sf"/>
</dbReference>
<gene>
    <name evidence="3" type="ORF">H0H81_010707</name>
</gene>
<dbReference type="Gene3D" id="1.10.1420.10">
    <property type="match status" value="1"/>
</dbReference>
<dbReference type="InterPro" id="IPR007696">
    <property type="entry name" value="DNA_mismatch_repair_MutS_core"/>
</dbReference>
<dbReference type="GO" id="GO:0005634">
    <property type="term" value="C:nucleus"/>
    <property type="evidence" value="ECO:0007669"/>
    <property type="project" value="TreeGrafter"/>
</dbReference>
<dbReference type="EMBL" id="JABCKI010005748">
    <property type="protein sequence ID" value="KAG5638724.1"/>
    <property type="molecule type" value="Genomic_DNA"/>
</dbReference>
<proteinExistence type="inferred from homology"/>
<dbReference type="GO" id="GO:0140664">
    <property type="term" value="F:ATP-dependent DNA damage sensor activity"/>
    <property type="evidence" value="ECO:0007669"/>
    <property type="project" value="InterPro"/>
</dbReference>
<dbReference type="InterPro" id="IPR045076">
    <property type="entry name" value="MutS"/>
</dbReference>
<accession>A0A9P7FUS9</accession>
<dbReference type="Proteomes" id="UP000717328">
    <property type="component" value="Unassembled WGS sequence"/>
</dbReference>
<dbReference type="GO" id="GO:0051026">
    <property type="term" value="P:chiasma assembly"/>
    <property type="evidence" value="ECO:0007669"/>
    <property type="project" value="TreeGrafter"/>
</dbReference>
<dbReference type="GO" id="GO:0030983">
    <property type="term" value="F:mismatched DNA binding"/>
    <property type="evidence" value="ECO:0007669"/>
    <property type="project" value="InterPro"/>
</dbReference>
<name>A0A9P7FUS9_9AGAR</name>
<evidence type="ECO:0000259" key="2">
    <source>
        <dbReference type="Pfam" id="PF05192"/>
    </source>
</evidence>
<feature type="domain" description="DNA mismatch repair protein MutS core" evidence="2">
    <location>
        <begin position="65"/>
        <end position="168"/>
    </location>
</feature>
<evidence type="ECO:0000313" key="4">
    <source>
        <dbReference type="Proteomes" id="UP000717328"/>
    </source>
</evidence>
<comment type="similarity">
    <text evidence="1">Belongs to the DNA mismatch repair MutS family.</text>
</comment>
<dbReference type="Pfam" id="PF05192">
    <property type="entry name" value="MutS_III"/>
    <property type="match status" value="1"/>
</dbReference>
<dbReference type="PANTHER" id="PTHR11361">
    <property type="entry name" value="DNA MISMATCH REPAIR PROTEIN MUTS FAMILY MEMBER"/>
    <property type="match status" value="1"/>
</dbReference>
<dbReference type="PANTHER" id="PTHR11361:SF20">
    <property type="entry name" value="MUTS PROTEIN HOMOLOG 5"/>
    <property type="match status" value="1"/>
</dbReference>